<evidence type="ECO:0000313" key="3">
    <source>
        <dbReference type="Proteomes" id="UP000242457"/>
    </source>
</evidence>
<accession>A0A2A3E9Z0</accession>
<dbReference type="Proteomes" id="UP000242457">
    <property type="component" value="Unassembled WGS sequence"/>
</dbReference>
<name>A0A2A3E9Z0_APICC</name>
<sequence length="174" mass="19722">MLLHQDEIEKLKPSSTESLEPGKNSSTKDRTSASSMSQMLRSIASPKKYAILSTTVFVKNSQGKKTEISSSIRFRLSITFGNAGGKNIQQRNKWHKSIALQKRFDDIIRTATVKTISGIIKWPDEASCLYMTTSSNRSNDQGEVDDTSSHLYDREAWAYRHFAKLILLTYIRDL</sequence>
<protein>
    <submittedName>
        <fullName evidence="2">Uncharacterized protein</fullName>
    </submittedName>
</protein>
<reference evidence="2 3" key="1">
    <citation type="submission" date="2014-07" db="EMBL/GenBank/DDBJ databases">
        <title>Genomic and transcriptomic analysis on Apis cerana provide comprehensive insights into honey bee biology.</title>
        <authorList>
            <person name="Diao Q."/>
            <person name="Sun L."/>
            <person name="Zheng H."/>
            <person name="Zheng H."/>
            <person name="Xu S."/>
            <person name="Wang S."/>
            <person name="Zeng Z."/>
            <person name="Hu F."/>
            <person name="Su S."/>
            <person name="Wu J."/>
        </authorList>
    </citation>
    <scope>NUCLEOTIDE SEQUENCE [LARGE SCALE GENOMIC DNA]</scope>
    <source>
        <tissue evidence="2">Pupae without intestine</tissue>
    </source>
</reference>
<organism evidence="2 3">
    <name type="scientific">Apis cerana cerana</name>
    <name type="common">Oriental honeybee</name>
    <dbReference type="NCBI Taxonomy" id="94128"/>
    <lineage>
        <taxon>Eukaryota</taxon>
        <taxon>Metazoa</taxon>
        <taxon>Ecdysozoa</taxon>
        <taxon>Arthropoda</taxon>
        <taxon>Hexapoda</taxon>
        <taxon>Insecta</taxon>
        <taxon>Pterygota</taxon>
        <taxon>Neoptera</taxon>
        <taxon>Endopterygota</taxon>
        <taxon>Hymenoptera</taxon>
        <taxon>Apocrita</taxon>
        <taxon>Aculeata</taxon>
        <taxon>Apoidea</taxon>
        <taxon>Anthophila</taxon>
        <taxon>Apidae</taxon>
        <taxon>Apis</taxon>
    </lineage>
</organism>
<feature type="region of interest" description="Disordered" evidence="1">
    <location>
        <begin position="1"/>
        <end position="35"/>
    </location>
</feature>
<dbReference type="AlphaFoldDB" id="A0A2A3E9Z0"/>
<dbReference type="EMBL" id="KZ288323">
    <property type="protein sequence ID" value="PBC28102.1"/>
    <property type="molecule type" value="Genomic_DNA"/>
</dbReference>
<proteinExistence type="predicted"/>
<evidence type="ECO:0000256" key="1">
    <source>
        <dbReference type="SAM" id="MobiDB-lite"/>
    </source>
</evidence>
<gene>
    <name evidence="2" type="ORF">APICC_00581</name>
</gene>
<keyword evidence="3" id="KW-1185">Reference proteome</keyword>
<feature type="compositionally biased region" description="Basic and acidic residues" evidence="1">
    <location>
        <begin position="1"/>
        <end position="12"/>
    </location>
</feature>
<evidence type="ECO:0000313" key="2">
    <source>
        <dbReference type="EMBL" id="PBC28102.1"/>
    </source>
</evidence>